<feature type="compositionally biased region" description="Basic and acidic residues" evidence="1">
    <location>
        <begin position="94"/>
        <end position="107"/>
    </location>
</feature>
<sequence>MARPPSPPPPVQWPLPLLTPACYNRISSMNANNRSSQYSRPNSEMRFSTPFPTCEVGYSRPYGSFGVGPHRRRIEQVGGREDNGNCQNRGPMMKMKEECRKNESEKKEKKKKWKKKNKKENGGSEKKEEGCYVPNLPPGILLPMEWPYPDSF</sequence>
<feature type="compositionally biased region" description="Basic and acidic residues" evidence="1">
    <location>
        <begin position="74"/>
        <end position="83"/>
    </location>
</feature>
<feature type="region of interest" description="Disordered" evidence="1">
    <location>
        <begin position="65"/>
        <end position="134"/>
    </location>
</feature>
<evidence type="ECO:0000256" key="1">
    <source>
        <dbReference type="SAM" id="MobiDB-lite"/>
    </source>
</evidence>
<evidence type="ECO:0000313" key="2">
    <source>
        <dbReference type="EMBL" id="GAU17502.1"/>
    </source>
</evidence>
<feature type="compositionally biased region" description="Basic residues" evidence="1">
    <location>
        <begin position="108"/>
        <end position="118"/>
    </location>
</feature>
<gene>
    <name evidence="2" type="ORF">TSUD_340450</name>
</gene>
<dbReference type="EMBL" id="DF973172">
    <property type="protein sequence ID" value="GAU17502.1"/>
    <property type="molecule type" value="Genomic_DNA"/>
</dbReference>
<dbReference type="OrthoDB" id="10547195at2759"/>
<organism evidence="2 3">
    <name type="scientific">Trifolium subterraneum</name>
    <name type="common">Subterranean clover</name>
    <dbReference type="NCBI Taxonomy" id="3900"/>
    <lineage>
        <taxon>Eukaryota</taxon>
        <taxon>Viridiplantae</taxon>
        <taxon>Streptophyta</taxon>
        <taxon>Embryophyta</taxon>
        <taxon>Tracheophyta</taxon>
        <taxon>Spermatophyta</taxon>
        <taxon>Magnoliopsida</taxon>
        <taxon>eudicotyledons</taxon>
        <taxon>Gunneridae</taxon>
        <taxon>Pentapetalae</taxon>
        <taxon>rosids</taxon>
        <taxon>fabids</taxon>
        <taxon>Fabales</taxon>
        <taxon>Fabaceae</taxon>
        <taxon>Papilionoideae</taxon>
        <taxon>50 kb inversion clade</taxon>
        <taxon>NPAAA clade</taxon>
        <taxon>Hologalegina</taxon>
        <taxon>IRL clade</taxon>
        <taxon>Trifolieae</taxon>
        <taxon>Trifolium</taxon>
    </lineage>
</organism>
<dbReference type="AlphaFoldDB" id="A0A2Z6LNB0"/>
<reference evidence="3" key="1">
    <citation type="journal article" date="2017" name="Front. Plant Sci.">
        <title>Climate Clever Clovers: New Paradigm to Reduce the Environmental Footprint of Ruminants by Breeding Low Methanogenic Forages Utilizing Haplotype Variation.</title>
        <authorList>
            <person name="Kaur P."/>
            <person name="Appels R."/>
            <person name="Bayer P.E."/>
            <person name="Keeble-Gagnere G."/>
            <person name="Wang J."/>
            <person name="Hirakawa H."/>
            <person name="Shirasawa K."/>
            <person name="Vercoe P."/>
            <person name="Stefanova K."/>
            <person name="Durmic Z."/>
            <person name="Nichols P."/>
            <person name="Revell C."/>
            <person name="Isobe S.N."/>
            <person name="Edwards D."/>
            <person name="Erskine W."/>
        </authorList>
    </citation>
    <scope>NUCLEOTIDE SEQUENCE [LARGE SCALE GENOMIC DNA]</scope>
    <source>
        <strain evidence="3">cv. Daliak</strain>
    </source>
</reference>
<evidence type="ECO:0000313" key="3">
    <source>
        <dbReference type="Proteomes" id="UP000242715"/>
    </source>
</evidence>
<accession>A0A2Z6LNB0</accession>
<name>A0A2Z6LNB0_TRISU</name>
<dbReference type="Proteomes" id="UP000242715">
    <property type="component" value="Unassembled WGS sequence"/>
</dbReference>
<proteinExistence type="predicted"/>
<feature type="compositionally biased region" description="Basic and acidic residues" evidence="1">
    <location>
        <begin position="119"/>
        <end position="130"/>
    </location>
</feature>
<protein>
    <submittedName>
        <fullName evidence="2">Uncharacterized protein</fullName>
    </submittedName>
</protein>
<keyword evidence="3" id="KW-1185">Reference proteome</keyword>